<accession>A0A1G2KNE4</accession>
<keyword evidence="1 2" id="KW-0597">Phosphoprotein</keyword>
<proteinExistence type="predicted"/>
<gene>
    <name evidence="4" type="ORF">A3C07_01985</name>
</gene>
<evidence type="ECO:0000256" key="1">
    <source>
        <dbReference type="ARBA" id="ARBA00022553"/>
    </source>
</evidence>
<feature type="modified residue" description="4-aspartylphosphate" evidence="2">
    <location>
        <position position="56"/>
    </location>
</feature>
<dbReference type="AlphaFoldDB" id="A0A1G2KNE4"/>
<evidence type="ECO:0000313" key="4">
    <source>
        <dbReference type="EMBL" id="OHA00794.1"/>
    </source>
</evidence>
<reference evidence="4 5" key="1">
    <citation type="journal article" date="2016" name="Nat. Commun.">
        <title>Thousands of microbial genomes shed light on interconnected biogeochemical processes in an aquifer system.</title>
        <authorList>
            <person name="Anantharaman K."/>
            <person name="Brown C.T."/>
            <person name="Hug L.A."/>
            <person name="Sharon I."/>
            <person name="Castelle C.J."/>
            <person name="Probst A.J."/>
            <person name="Thomas B.C."/>
            <person name="Singh A."/>
            <person name="Wilkins M.J."/>
            <person name="Karaoz U."/>
            <person name="Brodie E.L."/>
            <person name="Williams K.H."/>
            <person name="Hubbard S.S."/>
            <person name="Banfield J.F."/>
        </authorList>
    </citation>
    <scope>NUCLEOTIDE SEQUENCE [LARGE SCALE GENOMIC DNA]</scope>
</reference>
<evidence type="ECO:0000259" key="3">
    <source>
        <dbReference type="PROSITE" id="PS50110"/>
    </source>
</evidence>
<dbReference type="Pfam" id="PF00072">
    <property type="entry name" value="Response_reg"/>
    <property type="match status" value="1"/>
</dbReference>
<organism evidence="4 5">
    <name type="scientific">Candidatus Sungbacteria bacterium RIFCSPHIGHO2_02_FULL_47_11</name>
    <dbReference type="NCBI Taxonomy" id="1802270"/>
    <lineage>
        <taxon>Bacteria</taxon>
        <taxon>Candidatus Sungiibacteriota</taxon>
    </lineage>
</organism>
<sequence length="127" mass="14091">MSANKKKIALLDDDEILARLTVGELTKAGFTVMHASDGEAGWKLIQAELPELVLLDIVMPKLDGIGVLKKIKEDEKTKNIPVVMLTNLDDTQKVAEAMQLGARSYLVKTDWKISDVIKKVEELFPKS</sequence>
<dbReference type="PANTHER" id="PTHR44591">
    <property type="entry name" value="STRESS RESPONSE REGULATOR PROTEIN 1"/>
    <property type="match status" value="1"/>
</dbReference>
<feature type="domain" description="Response regulatory" evidence="3">
    <location>
        <begin position="7"/>
        <end position="123"/>
    </location>
</feature>
<dbReference type="PANTHER" id="PTHR44591:SF3">
    <property type="entry name" value="RESPONSE REGULATORY DOMAIN-CONTAINING PROTEIN"/>
    <property type="match status" value="1"/>
</dbReference>
<dbReference type="InterPro" id="IPR011006">
    <property type="entry name" value="CheY-like_superfamily"/>
</dbReference>
<protein>
    <recommendedName>
        <fullName evidence="3">Response regulatory domain-containing protein</fullName>
    </recommendedName>
</protein>
<dbReference type="PROSITE" id="PS50110">
    <property type="entry name" value="RESPONSE_REGULATORY"/>
    <property type="match status" value="1"/>
</dbReference>
<dbReference type="SMART" id="SM00448">
    <property type="entry name" value="REC"/>
    <property type="match status" value="1"/>
</dbReference>
<dbReference type="STRING" id="1802270.A3C07_01985"/>
<dbReference type="InterPro" id="IPR001789">
    <property type="entry name" value="Sig_transdc_resp-reg_receiver"/>
</dbReference>
<dbReference type="EMBL" id="MHQI01000006">
    <property type="protein sequence ID" value="OHA00794.1"/>
    <property type="molecule type" value="Genomic_DNA"/>
</dbReference>
<dbReference type="Proteomes" id="UP000179023">
    <property type="component" value="Unassembled WGS sequence"/>
</dbReference>
<dbReference type="Gene3D" id="3.40.50.2300">
    <property type="match status" value="1"/>
</dbReference>
<evidence type="ECO:0000313" key="5">
    <source>
        <dbReference type="Proteomes" id="UP000179023"/>
    </source>
</evidence>
<dbReference type="InterPro" id="IPR050595">
    <property type="entry name" value="Bact_response_regulator"/>
</dbReference>
<evidence type="ECO:0000256" key="2">
    <source>
        <dbReference type="PROSITE-ProRule" id="PRU00169"/>
    </source>
</evidence>
<dbReference type="SUPFAM" id="SSF52172">
    <property type="entry name" value="CheY-like"/>
    <property type="match status" value="1"/>
</dbReference>
<comment type="caution">
    <text evidence="4">The sequence shown here is derived from an EMBL/GenBank/DDBJ whole genome shotgun (WGS) entry which is preliminary data.</text>
</comment>
<name>A0A1G2KNE4_9BACT</name>
<dbReference type="GO" id="GO:0000160">
    <property type="term" value="P:phosphorelay signal transduction system"/>
    <property type="evidence" value="ECO:0007669"/>
    <property type="project" value="InterPro"/>
</dbReference>